<proteinExistence type="predicted"/>
<sequence>RRPRWNLVVELRQLPFPRALIPPDRLTHRNHKYNHPHRNNPPSGRTKTQSSRPLCILQEQPAPSTSGWP</sequence>
<keyword evidence="3" id="KW-1185">Reference proteome</keyword>
<feature type="compositionally biased region" description="Basic residues" evidence="1">
    <location>
        <begin position="28"/>
        <end position="38"/>
    </location>
</feature>
<evidence type="ECO:0000313" key="2">
    <source>
        <dbReference type="EMBL" id="EUC28601.1"/>
    </source>
</evidence>
<dbReference type="EMBL" id="KI964800">
    <property type="protein sequence ID" value="EUC28601.1"/>
    <property type="molecule type" value="Genomic_DNA"/>
</dbReference>
<dbReference type="Proteomes" id="UP000053841">
    <property type="component" value="Unassembled WGS sequence"/>
</dbReference>
<dbReference type="GeneID" id="19143779"/>
<feature type="compositionally biased region" description="Polar residues" evidence="1">
    <location>
        <begin position="40"/>
        <end position="52"/>
    </location>
</feature>
<feature type="non-terminal residue" evidence="2">
    <location>
        <position position="1"/>
    </location>
</feature>
<dbReference type="KEGG" id="bze:COCCADRAFT_108716"/>
<evidence type="ECO:0000256" key="1">
    <source>
        <dbReference type="SAM" id="MobiDB-lite"/>
    </source>
</evidence>
<gene>
    <name evidence="2" type="ORF">COCCADRAFT_108716</name>
</gene>
<organism evidence="2 3">
    <name type="scientific">Cochliobolus carbonum (strain 26-R-13)</name>
    <name type="common">Maize leaf spot fungus</name>
    <name type="synonym">Bipolaris zeicola</name>
    <dbReference type="NCBI Taxonomy" id="930089"/>
    <lineage>
        <taxon>Eukaryota</taxon>
        <taxon>Fungi</taxon>
        <taxon>Dikarya</taxon>
        <taxon>Ascomycota</taxon>
        <taxon>Pezizomycotina</taxon>
        <taxon>Dothideomycetes</taxon>
        <taxon>Pleosporomycetidae</taxon>
        <taxon>Pleosporales</taxon>
        <taxon>Pleosporineae</taxon>
        <taxon>Pleosporaceae</taxon>
        <taxon>Bipolaris</taxon>
    </lineage>
</organism>
<reference evidence="2 3" key="1">
    <citation type="journal article" date="2013" name="PLoS Genet.">
        <title>Comparative genome structure, secondary metabolite, and effector coding capacity across Cochliobolus pathogens.</title>
        <authorList>
            <person name="Condon B.J."/>
            <person name="Leng Y."/>
            <person name="Wu D."/>
            <person name="Bushley K.E."/>
            <person name="Ohm R.A."/>
            <person name="Otillar R."/>
            <person name="Martin J."/>
            <person name="Schackwitz W."/>
            <person name="Grimwood J."/>
            <person name="MohdZainudin N."/>
            <person name="Xue C."/>
            <person name="Wang R."/>
            <person name="Manning V.A."/>
            <person name="Dhillon B."/>
            <person name="Tu Z.J."/>
            <person name="Steffenson B.J."/>
            <person name="Salamov A."/>
            <person name="Sun H."/>
            <person name="Lowry S."/>
            <person name="LaButti K."/>
            <person name="Han J."/>
            <person name="Copeland A."/>
            <person name="Lindquist E."/>
            <person name="Barry K."/>
            <person name="Schmutz J."/>
            <person name="Baker S.E."/>
            <person name="Ciuffetti L.M."/>
            <person name="Grigoriev I.V."/>
            <person name="Zhong S."/>
            <person name="Turgeon B.G."/>
        </authorList>
    </citation>
    <scope>NUCLEOTIDE SEQUENCE [LARGE SCALE GENOMIC DNA]</scope>
    <source>
        <strain evidence="2 3">26-R-13</strain>
    </source>
</reference>
<evidence type="ECO:0000313" key="3">
    <source>
        <dbReference type="Proteomes" id="UP000053841"/>
    </source>
</evidence>
<dbReference type="RefSeq" id="XP_007717084.1">
    <property type="nucleotide sequence ID" value="XM_007718894.1"/>
</dbReference>
<dbReference type="AlphaFoldDB" id="W6YBR3"/>
<name>W6YBR3_COCC2</name>
<accession>W6YBR3</accession>
<feature type="region of interest" description="Disordered" evidence="1">
    <location>
        <begin position="21"/>
        <end position="69"/>
    </location>
</feature>
<dbReference type="HOGENOM" id="CLU_2782682_0_0_1"/>
<protein>
    <submittedName>
        <fullName evidence="2">Uncharacterized protein</fullName>
    </submittedName>
</protein>